<accession>A0A5B8C330</accession>
<evidence type="ECO:0000313" key="1">
    <source>
        <dbReference type="EMBL" id="QDC24983.1"/>
    </source>
</evidence>
<gene>
    <name evidence="1" type="ORF">FE374_10520</name>
</gene>
<dbReference type="RefSeq" id="WP_139928877.1">
    <property type="nucleotide sequence ID" value="NZ_CP040915.1"/>
</dbReference>
<dbReference type="OrthoDB" id="5419957at2"/>
<dbReference type="AlphaFoldDB" id="A0A5B8C330"/>
<dbReference type="Proteomes" id="UP000314616">
    <property type="component" value="Chromosome"/>
</dbReference>
<protein>
    <submittedName>
        <fullName evidence="1">Uncharacterized protein</fullName>
    </submittedName>
</protein>
<proteinExistence type="predicted"/>
<name>A0A5B8C330_9MICO</name>
<dbReference type="KEGG" id="gyu:FE374_10520"/>
<organism evidence="1 2">
    <name type="scientific">Georgenia yuyongxinii</name>
    <dbReference type="NCBI Taxonomy" id="2589797"/>
    <lineage>
        <taxon>Bacteria</taxon>
        <taxon>Bacillati</taxon>
        <taxon>Actinomycetota</taxon>
        <taxon>Actinomycetes</taxon>
        <taxon>Micrococcales</taxon>
        <taxon>Bogoriellaceae</taxon>
        <taxon>Georgenia</taxon>
    </lineage>
</organism>
<dbReference type="EMBL" id="CP040915">
    <property type="protein sequence ID" value="QDC24983.1"/>
    <property type="molecule type" value="Genomic_DNA"/>
</dbReference>
<reference evidence="1 2" key="1">
    <citation type="submission" date="2019-05" db="EMBL/GenBank/DDBJ databases">
        <title>Georgenia *** sp. nov., and Georgenia *** sp. nov., isolated from the intestinal contents of plateau pika (Ochotona curzoniae) in the Qinghai-Tibet plateau of China.</title>
        <authorList>
            <person name="Tian Z."/>
        </authorList>
    </citation>
    <scope>NUCLEOTIDE SEQUENCE [LARGE SCALE GENOMIC DNA]</scope>
    <source>
        <strain evidence="1 2">Z443</strain>
    </source>
</reference>
<sequence length="74" mass="7961">MAVLPDGDVLPMRLCDGGYANNWGFAIYRVSHADYKDSSLPTGQGAGTAEDALDTACGHYLADPTFWTWPPPTN</sequence>
<evidence type="ECO:0000313" key="2">
    <source>
        <dbReference type="Proteomes" id="UP000314616"/>
    </source>
</evidence>